<dbReference type="OrthoDB" id="2492682at2"/>
<accession>A0A5S5BTD1</accession>
<keyword evidence="4" id="KW-1185">Reference proteome</keyword>
<dbReference type="EMBL" id="VNHS01000012">
    <property type="protein sequence ID" value="TYP70289.1"/>
    <property type="molecule type" value="Genomic_DNA"/>
</dbReference>
<keyword evidence="3" id="KW-0456">Lyase</keyword>
<organism evidence="3 4">
    <name type="scientific">Paenibacillus methanolicus</name>
    <dbReference type="NCBI Taxonomy" id="582686"/>
    <lineage>
        <taxon>Bacteria</taxon>
        <taxon>Bacillati</taxon>
        <taxon>Bacillota</taxon>
        <taxon>Bacilli</taxon>
        <taxon>Bacillales</taxon>
        <taxon>Paenibacillaceae</taxon>
        <taxon>Paenibacillus</taxon>
    </lineage>
</organism>
<comment type="caution">
    <text evidence="3">The sequence shown here is derived from an EMBL/GenBank/DDBJ whole genome shotgun (WGS) entry which is preliminary data.</text>
</comment>
<dbReference type="Pfam" id="PF12708">
    <property type="entry name" value="Pect-lyase_RHGA_epim"/>
    <property type="match status" value="1"/>
</dbReference>
<evidence type="ECO:0000259" key="2">
    <source>
        <dbReference type="Pfam" id="PF12708"/>
    </source>
</evidence>
<evidence type="ECO:0000313" key="4">
    <source>
        <dbReference type="Proteomes" id="UP000323257"/>
    </source>
</evidence>
<dbReference type="InterPro" id="IPR024535">
    <property type="entry name" value="RHGA/B-epi-like_pectate_lyase"/>
</dbReference>
<dbReference type="GO" id="GO:0016829">
    <property type="term" value="F:lyase activity"/>
    <property type="evidence" value="ECO:0007669"/>
    <property type="project" value="UniProtKB-KW"/>
</dbReference>
<dbReference type="InterPro" id="IPR006311">
    <property type="entry name" value="TAT_signal"/>
</dbReference>
<dbReference type="AlphaFoldDB" id="A0A5S5BTD1"/>
<feature type="transmembrane region" description="Helical" evidence="1">
    <location>
        <begin position="12"/>
        <end position="33"/>
    </location>
</feature>
<feature type="domain" description="Rhamnogalacturonase A/B/Epimerase-like pectate lyase" evidence="2">
    <location>
        <begin position="48"/>
        <end position="105"/>
    </location>
</feature>
<dbReference type="RefSeq" id="WP_148932633.1">
    <property type="nucleotide sequence ID" value="NZ_VNHS01000012.1"/>
</dbReference>
<sequence length="650" mass="69876">MDKENKKWTRKEFLIAAGAAGITMLAGSMLPGYRVKALTTQETSTPPYINLKDHGAKGDGITDDAASWRKAMYAMPEYGTLFVPAGTYLLQSDVIVNNKRSVTLATNGEVIIKGKGTLKFDSPLGIAQACNPVTPGDMMLTLTATDKFKAGDYVQINGNIADSDYIDTNGPRYPVVKILARIESIIGTQLRLDRAVAFQLTNASVQKVTSPYSLTIAKGFTFDSYTLAAFRCIGGSIDIGFIGATNGTSSGISFSQSSDFTLRLLARNVSSTHTAVLNDCNHFNATVDSASNMPSLATPTGMVKVVRGNGLQNGKLFVTSQNAWSGVIGINGSRNMDIQVNSVDCGHYFRTNPPKEGNFLETCQFSECKDISISANLTKVIDQGIEFLSVDRGSITGLIETDKGSTEGAIVIKGKSRSIQIVRPQITCYNNFGIKFEYYNGMAGGHNVTDAAIVNLNPTAIGIGVRDGTKSLDANINIIGGTVTAFVPVLVNPNHNRVMIQNLTATAVSYQALLLSGNNHEVTNTTVIVQGTDPNKGKIAVYVNGLNTRVTKLNAPDAIISLSPSSTFTLADFRDNTITKIMFPHLNWAINVNNGIYSSVSTPPAYLWNVGDYLENRNLRLLGPFGAQYTVTGWLCTVSGTPGSWQEIRQ</sequence>
<dbReference type="PROSITE" id="PS51318">
    <property type="entry name" value="TAT"/>
    <property type="match status" value="1"/>
</dbReference>
<dbReference type="Proteomes" id="UP000323257">
    <property type="component" value="Unassembled WGS sequence"/>
</dbReference>
<dbReference type="Gene3D" id="2.160.20.10">
    <property type="entry name" value="Single-stranded right-handed beta-helix, Pectin lyase-like"/>
    <property type="match status" value="1"/>
</dbReference>
<proteinExistence type="predicted"/>
<keyword evidence="1" id="KW-0812">Transmembrane</keyword>
<keyword evidence="1" id="KW-1133">Transmembrane helix</keyword>
<protein>
    <submittedName>
        <fullName evidence="3">Pectate lyase-like protein</fullName>
    </submittedName>
</protein>
<evidence type="ECO:0000313" key="3">
    <source>
        <dbReference type="EMBL" id="TYP70289.1"/>
    </source>
</evidence>
<dbReference type="SUPFAM" id="SSF51126">
    <property type="entry name" value="Pectin lyase-like"/>
    <property type="match status" value="1"/>
</dbReference>
<dbReference type="InterPro" id="IPR011050">
    <property type="entry name" value="Pectin_lyase_fold/virulence"/>
</dbReference>
<evidence type="ECO:0000256" key="1">
    <source>
        <dbReference type="SAM" id="Phobius"/>
    </source>
</evidence>
<keyword evidence="1" id="KW-0472">Membrane</keyword>
<dbReference type="InterPro" id="IPR012334">
    <property type="entry name" value="Pectin_lyas_fold"/>
</dbReference>
<reference evidence="3 4" key="1">
    <citation type="submission" date="2019-07" db="EMBL/GenBank/DDBJ databases">
        <title>Genomic Encyclopedia of Type Strains, Phase III (KMG-III): the genomes of soil and plant-associated and newly described type strains.</title>
        <authorList>
            <person name="Whitman W."/>
        </authorList>
    </citation>
    <scope>NUCLEOTIDE SEQUENCE [LARGE SCALE GENOMIC DNA]</scope>
    <source>
        <strain evidence="3 4">BL24</strain>
    </source>
</reference>
<name>A0A5S5BTD1_9BACL</name>
<gene>
    <name evidence="3" type="ORF">BCM02_112270</name>
</gene>